<organism evidence="7 8">
    <name type="scientific">Accumulibacter regalis</name>
    <dbReference type="NCBI Taxonomy" id="522306"/>
    <lineage>
        <taxon>Bacteria</taxon>
        <taxon>Pseudomonadati</taxon>
        <taxon>Pseudomonadota</taxon>
        <taxon>Betaproteobacteria</taxon>
        <taxon>Candidatus Accumulibacter</taxon>
    </lineage>
</organism>
<accession>A0A011QNA5</accession>
<keyword evidence="8" id="KW-1185">Reference proteome</keyword>
<evidence type="ECO:0000259" key="6">
    <source>
        <dbReference type="Pfam" id="PF13664"/>
    </source>
</evidence>
<evidence type="ECO:0000313" key="7">
    <source>
        <dbReference type="EMBL" id="EXI90475.1"/>
    </source>
</evidence>
<proteinExistence type="predicted"/>
<feature type="transmembrane region" description="Helical" evidence="5">
    <location>
        <begin position="7"/>
        <end position="29"/>
    </location>
</feature>
<evidence type="ECO:0000256" key="3">
    <source>
        <dbReference type="ARBA" id="ARBA00022989"/>
    </source>
</evidence>
<evidence type="ECO:0000313" key="8">
    <source>
        <dbReference type="Proteomes" id="UP000022141"/>
    </source>
</evidence>
<reference evidence="7" key="1">
    <citation type="submission" date="2014-02" db="EMBL/GenBank/DDBJ databases">
        <title>Expanding our view of genomic diversity in Candidatus Accumulibacter clades.</title>
        <authorList>
            <person name="Skennerton C.T."/>
            <person name="Barr J.J."/>
            <person name="Slater F.R."/>
            <person name="Bond P.L."/>
            <person name="Tyson G.W."/>
        </authorList>
    </citation>
    <scope>NUCLEOTIDE SEQUENCE [LARGE SCALE GENOMIC DNA]</scope>
</reference>
<dbReference type="AlphaFoldDB" id="A0A011QNA5"/>
<evidence type="ECO:0000256" key="1">
    <source>
        <dbReference type="ARBA" id="ARBA00004370"/>
    </source>
</evidence>
<dbReference type="EMBL" id="JEMY01000006">
    <property type="protein sequence ID" value="EXI90475.1"/>
    <property type="molecule type" value="Genomic_DNA"/>
</dbReference>
<protein>
    <recommendedName>
        <fullName evidence="6">TMEM205-like domain-containing protein</fullName>
    </recommendedName>
</protein>
<evidence type="ECO:0000256" key="2">
    <source>
        <dbReference type="ARBA" id="ARBA00022692"/>
    </source>
</evidence>
<dbReference type="eggNOG" id="ENOG5031AKJ">
    <property type="taxonomic scope" value="Bacteria"/>
</dbReference>
<keyword evidence="3 5" id="KW-1133">Transmembrane helix</keyword>
<feature type="domain" description="TMEM205-like" evidence="6">
    <location>
        <begin position="12"/>
        <end position="109"/>
    </location>
</feature>
<dbReference type="InterPro" id="IPR025423">
    <property type="entry name" value="TMEM205-like"/>
</dbReference>
<dbReference type="GO" id="GO:0016020">
    <property type="term" value="C:membrane"/>
    <property type="evidence" value="ECO:0007669"/>
    <property type="project" value="UniProtKB-SubCell"/>
</dbReference>
<dbReference type="STRING" id="1454004.AW11_00830"/>
<name>A0A011QNA5_ACCRE</name>
<keyword evidence="2 5" id="KW-0812">Transmembrane</keyword>
<dbReference type="PATRIC" id="fig|1454004.3.peg.860"/>
<keyword evidence="4 5" id="KW-0472">Membrane</keyword>
<comment type="subcellular location">
    <subcellularLocation>
        <location evidence="1">Membrane</location>
    </subcellularLocation>
</comment>
<sequence>MRRFADALYDITLTLWVGGLWAIGFLVAPTLFSALASDRQLAGLLAGKLFALIGWVGLGCASYLLLHSLLRMGTTALRRWTFWLLIGMLLLTVVNLFGIQPLLAQIKADTLARQAMESVLNKRFAIWHGVSGVVYVAQSLLGVLLISVFRRPVK</sequence>
<dbReference type="Proteomes" id="UP000022141">
    <property type="component" value="Unassembled WGS sequence"/>
</dbReference>
<evidence type="ECO:0000256" key="4">
    <source>
        <dbReference type="ARBA" id="ARBA00023136"/>
    </source>
</evidence>
<feature type="transmembrane region" description="Helical" evidence="5">
    <location>
        <begin position="49"/>
        <end position="70"/>
    </location>
</feature>
<dbReference type="Pfam" id="PF13664">
    <property type="entry name" value="DUF4149"/>
    <property type="match status" value="1"/>
</dbReference>
<gene>
    <name evidence="7" type="ORF">AW11_00830</name>
</gene>
<comment type="caution">
    <text evidence="7">The sequence shown here is derived from an EMBL/GenBank/DDBJ whole genome shotgun (WGS) entry which is preliminary data.</text>
</comment>
<feature type="transmembrane region" description="Helical" evidence="5">
    <location>
        <begin position="82"/>
        <end position="104"/>
    </location>
</feature>
<feature type="transmembrane region" description="Helical" evidence="5">
    <location>
        <begin position="124"/>
        <end position="149"/>
    </location>
</feature>
<evidence type="ECO:0000256" key="5">
    <source>
        <dbReference type="SAM" id="Phobius"/>
    </source>
</evidence>